<organism evidence="5 6">
    <name type="scientific">Brevibacillus fluminis</name>
    <dbReference type="NCBI Taxonomy" id="511487"/>
    <lineage>
        <taxon>Bacteria</taxon>
        <taxon>Bacillati</taxon>
        <taxon>Bacillota</taxon>
        <taxon>Bacilli</taxon>
        <taxon>Bacillales</taxon>
        <taxon>Paenibacillaceae</taxon>
        <taxon>Brevibacillus</taxon>
    </lineage>
</organism>
<comment type="caution">
    <text evidence="5">The sequence shown here is derived from an EMBL/GenBank/DDBJ whole genome shotgun (WGS) entry which is preliminary data.</text>
</comment>
<dbReference type="GO" id="GO:0031388">
    <property type="term" value="P:organic acid phosphorylation"/>
    <property type="evidence" value="ECO:0007669"/>
    <property type="project" value="UniProtKB-UniRule"/>
</dbReference>
<dbReference type="Gene3D" id="3.90.1510.10">
    <property type="entry name" value="Glycerate kinase, domain 2"/>
    <property type="match status" value="1"/>
</dbReference>
<evidence type="ECO:0000256" key="4">
    <source>
        <dbReference type="PIRNR" id="PIRNR006078"/>
    </source>
</evidence>
<evidence type="ECO:0000256" key="1">
    <source>
        <dbReference type="ARBA" id="ARBA00006284"/>
    </source>
</evidence>
<dbReference type="Pfam" id="PF02595">
    <property type="entry name" value="Gly_kinase"/>
    <property type="match status" value="1"/>
</dbReference>
<proteinExistence type="inferred from homology"/>
<dbReference type="PANTHER" id="PTHR21599:SF0">
    <property type="entry name" value="GLYCERATE KINASE"/>
    <property type="match status" value="1"/>
</dbReference>
<dbReference type="Proteomes" id="UP000271031">
    <property type="component" value="Unassembled WGS sequence"/>
</dbReference>
<reference evidence="5 6" key="1">
    <citation type="submission" date="2018-10" db="EMBL/GenBank/DDBJ databases">
        <title>Phylogenomics of Brevibacillus.</title>
        <authorList>
            <person name="Dunlap C."/>
        </authorList>
    </citation>
    <scope>NUCLEOTIDE SEQUENCE [LARGE SCALE GENOMIC DNA]</scope>
    <source>
        <strain evidence="5 6">JCM 15716</strain>
    </source>
</reference>
<dbReference type="NCBIfam" id="TIGR00045">
    <property type="entry name" value="glycerate kinase"/>
    <property type="match status" value="1"/>
</dbReference>
<evidence type="ECO:0000256" key="2">
    <source>
        <dbReference type="ARBA" id="ARBA00022679"/>
    </source>
</evidence>
<dbReference type="AlphaFoldDB" id="A0A3M8DIP4"/>
<keyword evidence="3 4" id="KW-0418">Kinase</keyword>
<sequence>MKIVVAPDSFKGSIAARDLCAAIRQGILTARPDAQVVELPLADGGEGTMESLVYATRGVTQKVRVSDPLGRPITAAYGVLGDEKTVVIEMAQASGLPLLTCAERNPWRTTSFGTGELLLHALDAGYRRFIIGLGGSATNDGGAGMMQALGICLYDQKGELLPAGASGGALAQLGSIDPSGLDARLQECSFIVASDVTNPLCGPSGASAVFGPQKGATPEMAAQLDQTLMRYGDILFAELGVDVRERPGSGAAGGMGAAWMAFLQAEFKPGIELVMEATGFAEHVRDADLVVTGEGRLDSQTLSGKAIAGVCALAQKHRVPTVALCGGMELTGAQMDQLGLTAAFSIVPKPCSIEEAMVNAAQWATERAEQIMRLLSIRKTGI</sequence>
<evidence type="ECO:0000256" key="3">
    <source>
        <dbReference type="ARBA" id="ARBA00022777"/>
    </source>
</evidence>
<dbReference type="Gene3D" id="3.40.50.10350">
    <property type="entry name" value="Glycerate kinase, domain 1"/>
    <property type="match status" value="1"/>
</dbReference>
<gene>
    <name evidence="5" type="ORF">EDM56_14995</name>
</gene>
<keyword evidence="2 4" id="KW-0808">Transferase</keyword>
<dbReference type="InterPro" id="IPR018193">
    <property type="entry name" value="Glyc_kinase_flavodox-like_fold"/>
</dbReference>
<dbReference type="InterPro" id="IPR004381">
    <property type="entry name" value="Glycerate_kinase"/>
</dbReference>
<protein>
    <submittedName>
        <fullName evidence="5">Glycerate kinase</fullName>
    </submittedName>
</protein>
<dbReference type="GO" id="GO:0008887">
    <property type="term" value="F:glycerate kinase activity"/>
    <property type="evidence" value="ECO:0007669"/>
    <property type="project" value="UniProtKB-UniRule"/>
</dbReference>
<keyword evidence="6" id="KW-1185">Reference proteome</keyword>
<comment type="similarity">
    <text evidence="1 4">Belongs to the glycerate kinase type-1 family.</text>
</comment>
<dbReference type="InterPro" id="IPR018197">
    <property type="entry name" value="Glycerate_kinase_RE-like"/>
</dbReference>
<dbReference type="PIRSF" id="PIRSF006078">
    <property type="entry name" value="GlxK"/>
    <property type="match status" value="1"/>
</dbReference>
<dbReference type="SUPFAM" id="SSF110738">
    <property type="entry name" value="Glycerate kinase I"/>
    <property type="match status" value="1"/>
</dbReference>
<dbReference type="EMBL" id="RHHQ01000012">
    <property type="protein sequence ID" value="RNB87007.1"/>
    <property type="molecule type" value="Genomic_DNA"/>
</dbReference>
<dbReference type="PANTHER" id="PTHR21599">
    <property type="entry name" value="GLYCERATE KINASE"/>
    <property type="match status" value="1"/>
</dbReference>
<name>A0A3M8DIP4_9BACL</name>
<evidence type="ECO:0000313" key="6">
    <source>
        <dbReference type="Proteomes" id="UP000271031"/>
    </source>
</evidence>
<accession>A0A3M8DIP4</accession>
<evidence type="ECO:0000313" key="5">
    <source>
        <dbReference type="EMBL" id="RNB87007.1"/>
    </source>
</evidence>
<dbReference type="InterPro" id="IPR036129">
    <property type="entry name" value="Glycerate_kinase_sf"/>
</dbReference>
<dbReference type="OrthoDB" id="9774290at2"/>
<dbReference type="RefSeq" id="WP_122918705.1">
    <property type="nucleotide sequence ID" value="NZ_RHHQ01000012.1"/>
</dbReference>